<feature type="domain" description="C2H2-type" evidence="12">
    <location>
        <begin position="223"/>
        <end position="250"/>
    </location>
</feature>
<comment type="caution">
    <text evidence="13">The sequence shown here is derived from an EMBL/GenBank/DDBJ whole genome shotgun (WGS) entry which is preliminary data.</text>
</comment>
<evidence type="ECO:0000256" key="9">
    <source>
        <dbReference type="ARBA" id="ARBA00023242"/>
    </source>
</evidence>
<dbReference type="EMBL" id="JAODUP010000526">
    <property type="protein sequence ID" value="KAK2147964.1"/>
    <property type="molecule type" value="Genomic_DNA"/>
</dbReference>
<dbReference type="AlphaFoldDB" id="A0AAD9J7N5"/>
<dbReference type="Gene3D" id="3.30.160.60">
    <property type="entry name" value="Classic Zinc Finger"/>
    <property type="match status" value="8"/>
</dbReference>
<feature type="domain" description="C2H2-type" evidence="12">
    <location>
        <begin position="195"/>
        <end position="222"/>
    </location>
</feature>
<evidence type="ECO:0000256" key="10">
    <source>
        <dbReference type="PROSITE-ProRule" id="PRU00042"/>
    </source>
</evidence>
<feature type="domain" description="C2H2-type" evidence="12">
    <location>
        <begin position="405"/>
        <end position="432"/>
    </location>
</feature>
<dbReference type="FunFam" id="3.30.160.60:FF:000100">
    <property type="entry name" value="Zinc finger 45-like"/>
    <property type="match status" value="2"/>
</dbReference>
<dbReference type="PANTHER" id="PTHR24384:SF189">
    <property type="entry name" value="C2H2-TYPE DOMAIN-CONTAINING PROTEIN-RELATED"/>
    <property type="match status" value="1"/>
</dbReference>
<feature type="compositionally biased region" description="Polar residues" evidence="11">
    <location>
        <begin position="101"/>
        <end position="117"/>
    </location>
</feature>
<feature type="domain" description="C2H2-type" evidence="12">
    <location>
        <begin position="251"/>
        <end position="278"/>
    </location>
</feature>
<comment type="subcellular location">
    <subcellularLocation>
        <location evidence="1">Nucleus</location>
    </subcellularLocation>
</comment>
<dbReference type="Pfam" id="PF13912">
    <property type="entry name" value="zf-C2H2_6"/>
    <property type="match status" value="1"/>
</dbReference>
<evidence type="ECO:0000259" key="12">
    <source>
        <dbReference type="PROSITE" id="PS50157"/>
    </source>
</evidence>
<sequence length="568" mass="65563">MARRDRYNLSINHVATVIKEENTNLDLCSPDAGNEHVSSSVSDADLKSEVNCASEQLSGVDFVKREMLDEYCFQNLYDARSPLEVKALSDVKAEESNISLSDMRQQFSESNTSSSVSALHHEEAAKPQTYRLSDENKKSHSNSRCTTSFEEDFELEKDMDEYTDERSFSCSYYHKHSQNECNTTKQEQQSGVGLHYCLKCFKCFLSHDNLQKHMRKHADVKDYACSVCSETFHKVAELKCHMVTHTDGRAYPCPECGRQFSLQSSMRKHMIVHTREWPISCQYCAKRFKDQSHLKIHLLLHKHRRQFFCMVCSKRFNTDSCLMSHVETHIIEKELSCSDVQVHTGLKCYFCSACGKGYLLRELAKGHMLTHTFEKKFICSQCGKPFPTDEALRRHLQSHTALKHYTCPQCGKSFKRGYALKIHMKSHSNEKPFSCSYCSHHFKHKHSLKNHWKSHPGIKPYCRPDCKKTYSKEESPKRHALKFMKLNPVLCPLCDKCFIYNGALNCHMKFHKAKKLPYHSKCNGQISQKHSLDLLPVAQMDEKPYCCPECNECFVQADVQALACNITK</sequence>
<dbReference type="FunFam" id="3.30.160.60:FF:000145">
    <property type="entry name" value="Zinc finger protein 574"/>
    <property type="match status" value="1"/>
</dbReference>
<dbReference type="PROSITE" id="PS00028">
    <property type="entry name" value="ZINC_FINGER_C2H2_1"/>
    <property type="match status" value="10"/>
</dbReference>
<evidence type="ECO:0000256" key="11">
    <source>
        <dbReference type="SAM" id="MobiDB-lite"/>
    </source>
</evidence>
<dbReference type="PROSITE" id="PS50157">
    <property type="entry name" value="ZINC_FINGER_C2H2_2"/>
    <property type="match status" value="10"/>
</dbReference>
<dbReference type="GO" id="GO:0005634">
    <property type="term" value="C:nucleus"/>
    <property type="evidence" value="ECO:0007669"/>
    <property type="project" value="UniProtKB-SubCell"/>
</dbReference>
<dbReference type="PANTHER" id="PTHR24384">
    <property type="entry name" value="FINGER PUTATIVE TRANSCRIPTION FACTOR FAMILY-RELATED"/>
    <property type="match status" value="1"/>
</dbReference>
<accession>A0AAD9J7N5</accession>
<dbReference type="SUPFAM" id="SSF57667">
    <property type="entry name" value="beta-beta-alpha zinc fingers"/>
    <property type="match status" value="7"/>
</dbReference>
<evidence type="ECO:0000313" key="14">
    <source>
        <dbReference type="Proteomes" id="UP001208570"/>
    </source>
</evidence>
<keyword evidence="6" id="KW-0805">Transcription regulation</keyword>
<evidence type="ECO:0000256" key="1">
    <source>
        <dbReference type="ARBA" id="ARBA00004123"/>
    </source>
</evidence>
<dbReference type="InterPro" id="IPR036236">
    <property type="entry name" value="Znf_C2H2_sf"/>
</dbReference>
<feature type="domain" description="C2H2-type" evidence="12">
    <location>
        <begin position="377"/>
        <end position="404"/>
    </location>
</feature>
<evidence type="ECO:0000256" key="8">
    <source>
        <dbReference type="ARBA" id="ARBA00023163"/>
    </source>
</evidence>
<protein>
    <recommendedName>
        <fullName evidence="12">C2H2-type domain-containing protein</fullName>
    </recommendedName>
</protein>
<evidence type="ECO:0000256" key="4">
    <source>
        <dbReference type="ARBA" id="ARBA00022771"/>
    </source>
</evidence>
<dbReference type="Proteomes" id="UP001208570">
    <property type="component" value="Unassembled WGS sequence"/>
</dbReference>
<feature type="domain" description="C2H2-type" evidence="12">
    <location>
        <begin position="279"/>
        <end position="306"/>
    </location>
</feature>
<keyword evidence="5" id="KW-0862">Zinc</keyword>
<evidence type="ECO:0000256" key="3">
    <source>
        <dbReference type="ARBA" id="ARBA00022737"/>
    </source>
</evidence>
<dbReference type="InterPro" id="IPR013087">
    <property type="entry name" value="Znf_C2H2_type"/>
</dbReference>
<dbReference type="Pfam" id="PF00096">
    <property type="entry name" value="zf-C2H2"/>
    <property type="match status" value="2"/>
</dbReference>
<evidence type="ECO:0000256" key="5">
    <source>
        <dbReference type="ARBA" id="ARBA00022833"/>
    </source>
</evidence>
<evidence type="ECO:0000256" key="6">
    <source>
        <dbReference type="ARBA" id="ARBA00023015"/>
    </source>
</evidence>
<feature type="domain" description="C2H2-type" evidence="12">
    <location>
        <begin position="489"/>
        <end position="516"/>
    </location>
</feature>
<dbReference type="InterPro" id="IPR050752">
    <property type="entry name" value="C2H2-ZF_domain"/>
</dbReference>
<name>A0AAD9J7N5_9ANNE</name>
<reference evidence="13" key="1">
    <citation type="journal article" date="2023" name="Mol. Biol. Evol.">
        <title>Third-Generation Sequencing Reveals the Adaptive Role of the Epigenome in Three Deep-Sea Polychaetes.</title>
        <authorList>
            <person name="Perez M."/>
            <person name="Aroh O."/>
            <person name="Sun Y."/>
            <person name="Lan Y."/>
            <person name="Juniper S.K."/>
            <person name="Young C.R."/>
            <person name="Angers B."/>
            <person name="Qian P.Y."/>
        </authorList>
    </citation>
    <scope>NUCLEOTIDE SEQUENCE</scope>
    <source>
        <strain evidence="13">P08H-3</strain>
    </source>
</reference>
<keyword evidence="4 10" id="KW-0863">Zinc-finger</keyword>
<feature type="region of interest" description="Disordered" evidence="11">
    <location>
        <begin position="101"/>
        <end position="144"/>
    </location>
</feature>
<evidence type="ECO:0000313" key="13">
    <source>
        <dbReference type="EMBL" id="KAK2147964.1"/>
    </source>
</evidence>
<keyword evidence="8" id="KW-0804">Transcription</keyword>
<dbReference type="Pfam" id="PF13894">
    <property type="entry name" value="zf-C2H2_4"/>
    <property type="match status" value="1"/>
</dbReference>
<evidence type="ECO:0000256" key="2">
    <source>
        <dbReference type="ARBA" id="ARBA00022723"/>
    </source>
</evidence>
<feature type="domain" description="C2H2-type" evidence="12">
    <location>
        <begin position="349"/>
        <end position="376"/>
    </location>
</feature>
<feature type="domain" description="C2H2-type" evidence="12">
    <location>
        <begin position="433"/>
        <end position="460"/>
    </location>
</feature>
<keyword evidence="7" id="KW-0238">DNA-binding</keyword>
<keyword evidence="3" id="KW-0677">Repeat</keyword>
<evidence type="ECO:0000256" key="7">
    <source>
        <dbReference type="ARBA" id="ARBA00023125"/>
    </source>
</evidence>
<dbReference type="GO" id="GO:0000981">
    <property type="term" value="F:DNA-binding transcription factor activity, RNA polymerase II-specific"/>
    <property type="evidence" value="ECO:0007669"/>
    <property type="project" value="TreeGrafter"/>
</dbReference>
<keyword evidence="2" id="KW-0479">Metal-binding</keyword>
<proteinExistence type="predicted"/>
<feature type="domain" description="C2H2-type" evidence="12">
    <location>
        <begin position="307"/>
        <end position="334"/>
    </location>
</feature>
<dbReference type="GO" id="GO:0008270">
    <property type="term" value="F:zinc ion binding"/>
    <property type="evidence" value="ECO:0007669"/>
    <property type="project" value="UniProtKB-KW"/>
</dbReference>
<keyword evidence="9" id="KW-0539">Nucleus</keyword>
<dbReference type="SMART" id="SM00355">
    <property type="entry name" value="ZnF_C2H2"/>
    <property type="match status" value="10"/>
</dbReference>
<keyword evidence="14" id="KW-1185">Reference proteome</keyword>
<organism evidence="13 14">
    <name type="scientific">Paralvinella palmiformis</name>
    <dbReference type="NCBI Taxonomy" id="53620"/>
    <lineage>
        <taxon>Eukaryota</taxon>
        <taxon>Metazoa</taxon>
        <taxon>Spiralia</taxon>
        <taxon>Lophotrochozoa</taxon>
        <taxon>Annelida</taxon>
        <taxon>Polychaeta</taxon>
        <taxon>Sedentaria</taxon>
        <taxon>Canalipalpata</taxon>
        <taxon>Terebellida</taxon>
        <taxon>Terebelliformia</taxon>
        <taxon>Alvinellidae</taxon>
        <taxon>Paralvinella</taxon>
    </lineage>
</organism>
<dbReference type="GO" id="GO:0000978">
    <property type="term" value="F:RNA polymerase II cis-regulatory region sequence-specific DNA binding"/>
    <property type="evidence" value="ECO:0007669"/>
    <property type="project" value="TreeGrafter"/>
</dbReference>
<gene>
    <name evidence="13" type="ORF">LSH36_526g01010</name>
</gene>